<evidence type="ECO:0000256" key="1">
    <source>
        <dbReference type="ARBA" id="ARBA00022603"/>
    </source>
</evidence>
<dbReference type="Gene3D" id="3.40.50.150">
    <property type="entry name" value="Vaccinia Virus protein VP39"/>
    <property type="match status" value="1"/>
</dbReference>
<dbReference type="RefSeq" id="WP_183322691.1">
    <property type="nucleotide sequence ID" value="NZ_JACHVQ010000005.1"/>
</dbReference>
<proteinExistence type="predicted"/>
<reference evidence="4 5" key="1">
    <citation type="submission" date="2020-08" db="EMBL/GenBank/DDBJ databases">
        <title>Sequencing the genomes of 1000 actinobacteria strains.</title>
        <authorList>
            <person name="Klenk H.-P."/>
        </authorList>
    </citation>
    <scope>NUCLEOTIDE SEQUENCE [LARGE SCALE GENOMIC DNA]</scope>
    <source>
        <strain evidence="4 5">DSM 105369</strain>
    </source>
</reference>
<evidence type="ECO:0000313" key="4">
    <source>
        <dbReference type="EMBL" id="MBB2894217.1"/>
    </source>
</evidence>
<name>A0A839NAG5_9MICO</name>
<dbReference type="GO" id="GO:0008168">
    <property type="term" value="F:methyltransferase activity"/>
    <property type="evidence" value="ECO:0007669"/>
    <property type="project" value="UniProtKB-KW"/>
</dbReference>
<sequence length="118" mass="12853">MQTRYDAVAPWYADATRDWVPVCLPYLPDDLTGRRVLDLACGVGAVSRALAERGADVTAVDASAEMLRHAATGSVRYRHGDATTTDWWDGEPFDGVVSNMALMDIDDLCCGPGFASWR</sequence>
<dbReference type="CDD" id="cd02440">
    <property type="entry name" value="AdoMet_MTases"/>
    <property type="match status" value="1"/>
</dbReference>
<evidence type="ECO:0000259" key="3">
    <source>
        <dbReference type="Pfam" id="PF13649"/>
    </source>
</evidence>
<protein>
    <submittedName>
        <fullName evidence="4">2-polyprenyl-3-methyl-5-hydroxy-6-metoxy-1, 4-benzoquinol methylase</fullName>
    </submittedName>
</protein>
<keyword evidence="2" id="KW-0808">Transferase</keyword>
<dbReference type="EMBL" id="JACHVQ010000005">
    <property type="protein sequence ID" value="MBB2894217.1"/>
    <property type="molecule type" value="Genomic_DNA"/>
</dbReference>
<dbReference type="AlphaFoldDB" id="A0A839NAG5"/>
<dbReference type="Pfam" id="PF13649">
    <property type="entry name" value="Methyltransf_25"/>
    <property type="match status" value="1"/>
</dbReference>
<dbReference type="Proteomes" id="UP000559182">
    <property type="component" value="Unassembled WGS sequence"/>
</dbReference>
<organism evidence="4 5">
    <name type="scientific">Flexivirga oryzae</name>
    <dbReference type="NCBI Taxonomy" id="1794944"/>
    <lineage>
        <taxon>Bacteria</taxon>
        <taxon>Bacillati</taxon>
        <taxon>Actinomycetota</taxon>
        <taxon>Actinomycetes</taxon>
        <taxon>Micrococcales</taxon>
        <taxon>Dermacoccaceae</taxon>
        <taxon>Flexivirga</taxon>
    </lineage>
</organism>
<accession>A0A839NAG5</accession>
<keyword evidence="5" id="KW-1185">Reference proteome</keyword>
<dbReference type="PANTHER" id="PTHR43861">
    <property type="entry name" value="TRANS-ACONITATE 2-METHYLTRANSFERASE-RELATED"/>
    <property type="match status" value="1"/>
</dbReference>
<dbReference type="InterPro" id="IPR029063">
    <property type="entry name" value="SAM-dependent_MTases_sf"/>
</dbReference>
<dbReference type="InterPro" id="IPR041698">
    <property type="entry name" value="Methyltransf_25"/>
</dbReference>
<evidence type="ECO:0000256" key="2">
    <source>
        <dbReference type="ARBA" id="ARBA00022679"/>
    </source>
</evidence>
<dbReference type="GO" id="GO:0032259">
    <property type="term" value="P:methylation"/>
    <property type="evidence" value="ECO:0007669"/>
    <property type="project" value="UniProtKB-KW"/>
</dbReference>
<dbReference type="SUPFAM" id="SSF53335">
    <property type="entry name" value="S-adenosyl-L-methionine-dependent methyltransferases"/>
    <property type="match status" value="1"/>
</dbReference>
<feature type="domain" description="Methyltransferase" evidence="3">
    <location>
        <begin position="36"/>
        <end position="104"/>
    </location>
</feature>
<comment type="caution">
    <text evidence="4">The sequence shown here is derived from an EMBL/GenBank/DDBJ whole genome shotgun (WGS) entry which is preliminary data.</text>
</comment>
<evidence type="ECO:0000313" key="5">
    <source>
        <dbReference type="Proteomes" id="UP000559182"/>
    </source>
</evidence>
<dbReference type="PANTHER" id="PTHR43861:SF1">
    <property type="entry name" value="TRANS-ACONITATE 2-METHYLTRANSFERASE"/>
    <property type="match status" value="1"/>
</dbReference>
<gene>
    <name evidence="4" type="ORF">FHU39_004259</name>
</gene>
<keyword evidence="1 4" id="KW-0489">Methyltransferase</keyword>